<reference evidence="7" key="2">
    <citation type="submission" date="2021-01" db="UniProtKB">
        <authorList>
            <consortium name="EnsemblPlants"/>
        </authorList>
    </citation>
    <scope>IDENTIFICATION</scope>
</reference>
<dbReference type="EnsemblPlants" id="QL06p041758:mrna">
    <property type="protein sequence ID" value="QL06p041758:mrna:CDS:1"/>
    <property type="gene ID" value="QL06p041758"/>
</dbReference>
<dbReference type="InterPro" id="IPR039647">
    <property type="entry name" value="EF_hand_pair_protein_CML-like"/>
</dbReference>
<evidence type="ECO:0000259" key="6">
    <source>
        <dbReference type="PROSITE" id="PS50222"/>
    </source>
</evidence>
<dbReference type="OrthoDB" id="26525at2759"/>
<dbReference type="Pfam" id="PF13499">
    <property type="entry name" value="EF-hand_7"/>
    <property type="match status" value="2"/>
</dbReference>
<sequence>MSNLSFLNFQYGVSRKPSLKPAQRPSISKERQRSSKSMSSSGNFQANVEELRWVFNKYDSNKDGKISQEEYKLALKALDSGISEIEMAKAFQSIDSDGDGFVDFKEFMEMYNAGGGVKASDIQSAFQVFDLDGNGKISAEEPSQVLKKLGEGYSLKACRKMMKGVDTNGDGFIDINEFMAMMASSKKLA</sequence>
<dbReference type="KEGG" id="qlo:115950648"/>
<organism evidence="7 8">
    <name type="scientific">Quercus lobata</name>
    <name type="common">Valley oak</name>
    <dbReference type="NCBI Taxonomy" id="97700"/>
    <lineage>
        <taxon>Eukaryota</taxon>
        <taxon>Viridiplantae</taxon>
        <taxon>Streptophyta</taxon>
        <taxon>Embryophyta</taxon>
        <taxon>Tracheophyta</taxon>
        <taxon>Spermatophyta</taxon>
        <taxon>Magnoliopsida</taxon>
        <taxon>eudicotyledons</taxon>
        <taxon>Gunneridae</taxon>
        <taxon>Pentapetalae</taxon>
        <taxon>rosids</taxon>
        <taxon>fabids</taxon>
        <taxon>Fagales</taxon>
        <taxon>Fagaceae</taxon>
        <taxon>Quercus</taxon>
    </lineage>
</organism>
<dbReference type="FunFam" id="1.10.238.10:FF:000089">
    <property type="entry name" value="calmodulin-like protein 3"/>
    <property type="match status" value="1"/>
</dbReference>
<dbReference type="GO" id="GO:0005509">
    <property type="term" value="F:calcium ion binding"/>
    <property type="evidence" value="ECO:0007669"/>
    <property type="project" value="InterPro"/>
</dbReference>
<dbReference type="InterPro" id="IPR018247">
    <property type="entry name" value="EF_Hand_1_Ca_BS"/>
</dbReference>
<evidence type="ECO:0000256" key="1">
    <source>
        <dbReference type="ARBA" id="ARBA00003291"/>
    </source>
</evidence>
<keyword evidence="3" id="KW-0677">Repeat</keyword>
<feature type="region of interest" description="Disordered" evidence="5">
    <location>
        <begin position="16"/>
        <end position="43"/>
    </location>
</feature>
<keyword evidence="4" id="KW-0106">Calcium</keyword>
<dbReference type="InParanoid" id="A0A7N2LZI5"/>
<dbReference type="AlphaFoldDB" id="A0A7N2LZI5"/>
<evidence type="ECO:0000256" key="2">
    <source>
        <dbReference type="ARBA" id="ARBA00022723"/>
    </source>
</evidence>
<dbReference type="PANTHER" id="PTHR10891">
    <property type="entry name" value="EF-HAND CALCIUM-BINDING DOMAIN CONTAINING PROTEIN"/>
    <property type="match status" value="1"/>
</dbReference>
<dbReference type="InterPro" id="IPR011992">
    <property type="entry name" value="EF-hand-dom_pair"/>
</dbReference>
<dbReference type="Gene3D" id="1.10.238.10">
    <property type="entry name" value="EF-hand"/>
    <property type="match status" value="2"/>
</dbReference>
<reference evidence="7 8" key="1">
    <citation type="journal article" date="2016" name="G3 (Bethesda)">
        <title>First Draft Assembly and Annotation of the Genome of a California Endemic Oak Quercus lobata Nee (Fagaceae).</title>
        <authorList>
            <person name="Sork V.L."/>
            <person name="Fitz-Gibbon S.T."/>
            <person name="Puiu D."/>
            <person name="Crepeau M."/>
            <person name="Gugger P.F."/>
            <person name="Sherman R."/>
            <person name="Stevens K."/>
            <person name="Langley C.H."/>
            <person name="Pellegrini M."/>
            <person name="Salzberg S.L."/>
        </authorList>
    </citation>
    <scope>NUCLEOTIDE SEQUENCE [LARGE SCALE GENOMIC DNA]</scope>
    <source>
        <strain evidence="7 8">cv. SW786</strain>
    </source>
</reference>
<feature type="domain" description="EF-hand" evidence="6">
    <location>
        <begin position="153"/>
        <end position="188"/>
    </location>
</feature>
<keyword evidence="8" id="KW-1185">Reference proteome</keyword>
<proteinExistence type="predicted"/>
<dbReference type="EMBL" id="LRBV02000006">
    <property type="status" value="NOT_ANNOTATED_CDS"/>
    <property type="molecule type" value="Genomic_DNA"/>
</dbReference>
<dbReference type="SMART" id="SM00054">
    <property type="entry name" value="EFh"/>
    <property type="match status" value="4"/>
</dbReference>
<evidence type="ECO:0000313" key="8">
    <source>
        <dbReference type="Proteomes" id="UP000594261"/>
    </source>
</evidence>
<protein>
    <recommendedName>
        <fullName evidence="6">EF-hand domain-containing protein</fullName>
    </recommendedName>
</protein>
<accession>A0A7N2LZI5</accession>
<dbReference type="InterPro" id="IPR002048">
    <property type="entry name" value="EF_hand_dom"/>
</dbReference>
<evidence type="ECO:0000256" key="5">
    <source>
        <dbReference type="SAM" id="MobiDB-lite"/>
    </source>
</evidence>
<feature type="domain" description="EF-hand" evidence="6">
    <location>
        <begin position="120"/>
        <end position="152"/>
    </location>
</feature>
<dbReference type="CDD" id="cd00051">
    <property type="entry name" value="EFh"/>
    <property type="match status" value="2"/>
</dbReference>
<dbReference type="PROSITE" id="PS50222">
    <property type="entry name" value="EF_HAND_2"/>
    <property type="match status" value="4"/>
</dbReference>
<gene>
    <name evidence="7" type="primary">LOC115950648</name>
</gene>
<dbReference type="Gramene" id="QL06p041758:mrna">
    <property type="protein sequence ID" value="QL06p041758:mrna:CDS:1"/>
    <property type="gene ID" value="QL06p041758"/>
</dbReference>
<evidence type="ECO:0000256" key="3">
    <source>
        <dbReference type="ARBA" id="ARBA00022737"/>
    </source>
</evidence>
<dbReference type="RefSeq" id="XP_030923729.1">
    <property type="nucleotide sequence ID" value="XM_031067869.1"/>
</dbReference>
<evidence type="ECO:0000313" key="7">
    <source>
        <dbReference type="EnsemblPlants" id="QL06p041758:mrna:CDS:1"/>
    </source>
</evidence>
<name>A0A7N2LZI5_QUELO</name>
<keyword evidence="2" id="KW-0479">Metal-binding</keyword>
<dbReference type="GO" id="GO:0005737">
    <property type="term" value="C:cytoplasm"/>
    <property type="evidence" value="ECO:0007669"/>
    <property type="project" value="UniProtKB-ARBA"/>
</dbReference>
<dbReference type="Proteomes" id="UP000594261">
    <property type="component" value="Chromosome 6"/>
</dbReference>
<evidence type="ECO:0000256" key="4">
    <source>
        <dbReference type="ARBA" id="ARBA00022837"/>
    </source>
</evidence>
<dbReference type="GeneID" id="115950648"/>
<dbReference type="SUPFAM" id="SSF47473">
    <property type="entry name" value="EF-hand"/>
    <property type="match status" value="1"/>
</dbReference>
<comment type="function">
    <text evidence="1">Potential calcium sensor.</text>
</comment>
<dbReference type="PROSITE" id="PS00018">
    <property type="entry name" value="EF_HAND_1"/>
    <property type="match status" value="3"/>
</dbReference>
<feature type="domain" description="EF-hand" evidence="6">
    <location>
        <begin position="46"/>
        <end position="81"/>
    </location>
</feature>
<feature type="domain" description="EF-hand" evidence="6">
    <location>
        <begin position="82"/>
        <end position="117"/>
    </location>
</feature>
<dbReference type="OMA" id="TRTMKVC"/>